<dbReference type="GO" id="GO:0006099">
    <property type="term" value="P:tricarboxylic acid cycle"/>
    <property type="evidence" value="ECO:0007669"/>
    <property type="project" value="TreeGrafter"/>
</dbReference>
<dbReference type="Gene3D" id="3.40.50.11610">
    <property type="entry name" value="Multifunctional 2-oxoglutarate metabolism enzyme, C-terminal domain"/>
    <property type="match status" value="1"/>
</dbReference>
<dbReference type="PANTHER" id="PTHR23152">
    <property type="entry name" value="2-OXOGLUTARATE DEHYDROGENASE"/>
    <property type="match status" value="1"/>
</dbReference>
<feature type="region of interest" description="Disordered" evidence="4">
    <location>
        <begin position="166"/>
        <end position="272"/>
    </location>
</feature>
<dbReference type="Pfam" id="PF16870">
    <property type="entry name" value="OxoGdeHyase_C"/>
    <property type="match status" value="1"/>
</dbReference>
<accession>A0A8T9N196</accession>
<feature type="compositionally biased region" description="Low complexity" evidence="4">
    <location>
        <begin position="174"/>
        <end position="221"/>
    </location>
</feature>
<reference evidence="6" key="1">
    <citation type="submission" date="2021-12" db="EMBL/GenBank/DDBJ databases">
        <authorList>
            <person name="Veyrier F.J."/>
        </authorList>
    </citation>
    <scope>NUCLEOTIDE SEQUENCE</scope>
    <source>
        <strain evidence="6">17694</strain>
    </source>
</reference>
<organism evidence="6 7">
    <name type="scientific">Conchiformibius kuhniae</name>
    <dbReference type="NCBI Taxonomy" id="211502"/>
    <lineage>
        <taxon>Bacteria</taxon>
        <taxon>Pseudomonadati</taxon>
        <taxon>Pseudomonadota</taxon>
        <taxon>Betaproteobacteria</taxon>
        <taxon>Neisseriales</taxon>
        <taxon>Neisseriaceae</taxon>
        <taxon>Conchiformibius</taxon>
    </lineage>
</organism>
<keyword evidence="2" id="KW-0560">Oxidoreductase</keyword>
<dbReference type="GO" id="GO:0045252">
    <property type="term" value="C:oxoglutarate dehydrogenase complex"/>
    <property type="evidence" value="ECO:0007669"/>
    <property type="project" value="TreeGrafter"/>
</dbReference>
<keyword evidence="7" id="KW-1185">Reference proteome</keyword>
<comment type="cofactor">
    <cofactor evidence="1">
        <name>thiamine diphosphate</name>
        <dbReference type="ChEBI" id="CHEBI:58937"/>
    </cofactor>
</comment>
<keyword evidence="3" id="KW-0786">Thiamine pyrophosphate</keyword>
<dbReference type="PANTHER" id="PTHR23152:SF4">
    <property type="entry name" value="2-OXOADIPATE DEHYDROGENASE COMPLEX COMPONENT E1"/>
    <property type="match status" value="1"/>
</dbReference>
<dbReference type="GO" id="GO:0004591">
    <property type="term" value="F:oxoglutarate dehydrogenase (succinyl-transferring) activity"/>
    <property type="evidence" value="ECO:0007669"/>
    <property type="project" value="TreeGrafter"/>
</dbReference>
<evidence type="ECO:0000256" key="3">
    <source>
        <dbReference type="ARBA" id="ARBA00023052"/>
    </source>
</evidence>
<dbReference type="InterPro" id="IPR031717">
    <property type="entry name" value="ODO-1/KGD_C"/>
</dbReference>
<evidence type="ECO:0000256" key="1">
    <source>
        <dbReference type="ARBA" id="ARBA00001964"/>
    </source>
</evidence>
<name>A0A8T9N196_9NEIS</name>
<evidence type="ECO:0000256" key="4">
    <source>
        <dbReference type="SAM" id="MobiDB-lite"/>
    </source>
</evidence>
<protein>
    <recommendedName>
        <fullName evidence="5">2-oxoglutarate dehydrogenase E1 component/KDG C-terminal domain-containing protein</fullName>
    </recommendedName>
</protein>
<proteinExistence type="predicted"/>
<evidence type="ECO:0000256" key="2">
    <source>
        <dbReference type="ARBA" id="ARBA00023002"/>
    </source>
</evidence>
<dbReference type="InterPro" id="IPR042179">
    <property type="entry name" value="KGD_C_sf"/>
</dbReference>
<sequence>MEGTTFRPVIGDTLQRADNGSVRRVIMCAGQVYYDLAKARDERGLGDDVAIVRVEQLYPFPYAEAEAELAKFPNAAEILWAQEEPKNQGAWYQTRHRLETLAKNGQKVSYAGRPASASPAVGYASKHNAQLKQLLEDALNLDGLAAHQAVPVAPVAEAQPQIREISPAAEAGRSRPAANACRSRAASRTRTASGGAARNGCRTRACARARAGGNRAGSGSAPNRRTRRQLCPSGGNDGRNARVRARRRAADGGDYRRTRRRFRQSEKQFFRW</sequence>
<dbReference type="AlphaFoldDB" id="A0A8T9N196"/>
<dbReference type="GO" id="GO:0005829">
    <property type="term" value="C:cytosol"/>
    <property type="evidence" value="ECO:0007669"/>
    <property type="project" value="TreeGrafter"/>
</dbReference>
<evidence type="ECO:0000259" key="5">
    <source>
        <dbReference type="Pfam" id="PF16870"/>
    </source>
</evidence>
<dbReference type="Proteomes" id="UP000831534">
    <property type="component" value="Chromosome"/>
</dbReference>
<feature type="domain" description="2-oxoglutarate dehydrogenase E1 component/KDG C-terminal" evidence="5">
    <location>
        <begin position="2"/>
        <end position="139"/>
    </location>
</feature>
<feature type="compositionally biased region" description="Basic and acidic residues" evidence="4">
    <location>
        <begin position="263"/>
        <end position="272"/>
    </location>
</feature>
<evidence type="ECO:0000313" key="7">
    <source>
        <dbReference type="Proteomes" id="UP000831534"/>
    </source>
</evidence>
<gene>
    <name evidence="6" type="ORF">LVJ77_02125</name>
</gene>
<dbReference type="GO" id="GO:0030976">
    <property type="term" value="F:thiamine pyrophosphate binding"/>
    <property type="evidence" value="ECO:0007669"/>
    <property type="project" value="InterPro"/>
</dbReference>
<evidence type="ECO:0000313" key="6">
    <source>
        <dbReference type="EMBL" id="UOP05743.1"/>
    </source>
</evidence>
<reference evidence="6" key="2">
    <citation type="journal article" date="2022" name="Res Sq">
        <title>Evolution of multicellular longitudinally dividing oral cavity symbionts (Neisseriaceae).</title>
        <authorList>
            <person name="Nyongesa S."/>
            <person name="Weber P."/>
            <person name="Bernet E."/>
            <person name="Pullido F."/>
            <person name="Nieckarz M."/>
            <person name="Delaby M."/>
            <person name="Nieves C."/>
            <person name="Viehboeck T."/>
            <person name="Krause N."/>
            <person name="Rivera-Millot A."/>
            <person name="Nakamura A."/>
            <person name="Vischer N."/>
            <person name="VanNieuwenhze M."/>
            <person name="Brun Y."/>
            <person name="Cava F."/>
            <person name="Bulgheresi S."/>
            <person name="Veyrier F."/>
        </authorList>
    </citation>
    <scope>NUCLEOTIDE SEQUENCE</scope>
    <source>
        <strain evidence="6">17694</strain>
    </source>
</reference>
<dbReference type="InterPro" id="IPR011603">
    <property type="entry name" value="2oxoglutarate_DH_E1"/>
</dbReference>
<dbReference type="EMBL" id="CP091521">
    <property type="protein sequence ID" value="UOP05743.1"/>
    <property type="molecule type" value="Genomic_DNA"/>
</dbReference>